<feature type="transmembrane region" description="Helical" evidence="1">
    <location>
        <begin position="80"/>
        <end position="96"/>
    </location>
</feature>
<evidence type="ECO:0000256" key="1">
    <source>
        <dbReference type="SAM" id="Phobius"/>
    </source>
</evidence>
<reference evidence="2" key="1">
    <citation type="submission" date="2020-02" db="EMBL/GenBank/DDBJ databases">
        <authorList>
            <person name="Meier V. D."/>
        </authorList>
    </citation>
    <scope>NUCLEOTIDE SEQUENCE</scope>
    <source>
        <strain evidence="2">AVDCRST_MAG86</strain>
    </source>
</reference>
<gene>
    <name evidence="2" type="ORF">AVDCRST_MAG86-391</name>
</gene>
<feature type="transmembrane region" description="Helical" evidence="1">
    <location>
        <begin position="57"/>
        <end position="74"/>
    </location>
</feature>
<dbReference type="InterPro" id="IPR018678">
    <property type="entry name" value="DUF2160_TM"/>
</dbReference>
<proteinExistence type="predicted"/>
<sequence>MQSLAASFEWMAWTRPTAIFLLGIVLLLVVMTVLGIRYPAVARKGFLPMATTRGDRLYVGLLGVAVINLAWLGATELTQGWAVAIAAVWLIVVLRWG</sequence>
<name>A0A6J4US32_9DEIN</name>
<evidence type="ECO:0000313" key="2">
    <source>
        <dbReference type="EMBL" id="CAA9558282.1"/>
    </source>
</evidence>
<organism evidence="2">
    <name type="scientific">uncultured Truepera sp</name>
    <dbReference type="NCBI Taxonomy" id="543023"/>
    <lineage>
        <taxon>Bacteria</taxon>
        <taxon>Thermotogati</taxon>
        <taxon>Deinococcota</taxon>
        <taxon>Deinococci</taxon>
        <taxon>Trueperales</taxon>
        <taxon>Trueperaceae</taxon>
        <taxon>Truepera</taxon>
        <taxon>environmental samples</taxon>
    </lineage>
</organism>
<accession>A0A6J4US32</accession>
<protein>
    <submittedName>
        <fullName evidence="2">Glycerol transport-related protein GlpU</fullName>
    </submittedName>
</protein>
<keyword evidence="1" id="KW-1133">Transmembrane helix</keyword>
<feature type="transmembrane region" description="Helical" evidence="1">
    <location>
        <begin position="17"/>
        <end position="36"/>
    </location>
</feature>
<dbReference type="Pfam" id="PF09928">
    <property type="entry name" value="DUF2160"/>
    <property type="match status" value="1"/>
</dbReference>
<keyword evidence="1" id="KW-0812">Transmembrane</keyword>
<dbReference type="AlphaFoldDB" id="A0A6J4US32"/>
<dbReference type="EMBL" id="CADCWP010000025">
    <property type="protein sequence ID" value="CAA9558282.1"/>
    <property type="molecule type" value="Genomic_DNA"/>
</dbReference>
<keyword evidence="1" id="KW-0472">Membrane</keyword>